<dbReference type="GO" id="GO:0030170">
    <property type="term" value="F:pyridoxal phosphate binding"/>
    <property type="evidence" value="ECO:0007669"/>
    <property type="project" value="InterPro"/>
</dbReference>
<dbReference type="PROSITE" id="PS00600">
    <property type="entry name" value="AA_TRANSFER_CLASS_3"/>
    <property type="match status" value="1"/>
</dbReference>
<dbReference type="GO" id="GO:0006526">
    <property type="term" value="P:L-arginine biosynthetic process"/>
    <property type="evidence" value="ECO:0007669"/>
    <property type="project" value="UniProtKB-KW"/>
</dbReference>
<reference evidence="6 7" key="1">
    <citation type="submission" date="2017-05" db="EMBL/GenBank/DDBJ databases">
        <title>Full genome sequence of Pseudorhodoplanes sinuspersici.</title>
        <authorList>
            <person name="Dastgheib S.M.M."/>
            <person name="Shavandi M."/>
            <person name="Tirandaz H."/>
        </authorList>
    </citation>
    <scope>NUCLEOTIDE SEQUENCE [LARGE SCALE GENOMIC DNA]</scope>
    <source>
        <strain evidence="6 7">RIPI110</strain>
    </source>
</reference>
<dbReference type="CDD" id="cd00610">
    <property type="entry name" value="OAT_like"/>
    <property type="match status" value="1"/>
</dbReference>
<dbReference type="InterPro" id="IPR015424">
    <property type="entry name" value="PyrdxlP-dep_Trfase"/>
</dbReference>
<dbReference type="Gene3D" id="3.90.1150.10">
    <property type="entry name" value="Aspartate Aminotransferase, domain 1"/>
    <property type="match status" value="1"/>
</dbReference>
<dbReference type="EMBL" id="CP021112">
    <property type="protein sequence ID" value="ARP98437.1"/>
    <property type="molecule type" value="Genomic_DNA"/>
</dbReference>
<dbReference type="GO" id="GO:0042802">
    <property type="term" value="F:identical protein binding"/>
    <property type="evidence" value="ECO:0007669"/>
    <property type="project" value="TreeGrafter"/>
</dbReference>
<evidence type="ECO:0000256" key="1">
    <source>
        <dbReference type="ARBA" id="ARBA00001933"/>
    </source>
</evidence>
<dbReference type="InterPro" id="IPR015422">
    <property type="entry name" value="PyrdxlP-dep_Trfase_small"/>
</dbReference>
<dbReference type="Proteomes" id="UP000194137">
    <property type="component" value="Chromosome"/>
</dbReference>
<keyword evidence="3 6" id="KW-0032">Aminotransferase</keyword>
<dbReference type="AlphaFoldDB" id="A0A1W6ZMG6"/>
<dbReference type="OrthoDB" id="9801834at2"/>
<dbReference type="InterPro" id="IPR049704">
    <property type="entry name" value="Aminotrans_3_PPA_site"/>
</dbReference>
<dbReference type="InterPro" id="IPR050103">
    <property type="entry name" value="Class-III_PLP-dep_AT"/>
</dbReference>
<keyword evidence="4 5" id="KW-0663">Pyridoxal phosphate</keyword>
<dbReference type="STRING" id="1235591.CAK95_04520"/>
<dbReference type="PANTHER" id="PTHR11986:SF121">
    <property type="entry name" value="BLR3010 PROTEIN"/>
    <property type="match status" value="1"/>
</dbReference>
<evidence type="ECO:0000256" key="3">
    <source>
        <dbReference type="ARBA" id="ARBA00022576"/>
    </source>
</evidence>
<sequence length="468" mass="51676">MLERQNYDIAALFEARERERFDIHTRYLNEQMVRVLRTIGYDVGFRRGLGQYLYDRNDARYLDLLSGFGVFGIGRNHPALRVALESVLDAELPNLVQMDVPPLAGVLAERLLGKAPYLDKVFFANSGTESVEAAIKFARAATGRSRILSCEHAFHGLTFGSLSLIGDDIFKNGFEPLLGDCAAVPFNDLNALEDKLRTREVAAFIVEPIQGKGVHLPSPDYLKNAAELCRRYGSLFIADEIQCGLGRTGKFFAVDHFDVKPDMILVAKALSGGHVPVGAVLTRKDIYDKLFNRMDRAVVHGSTFAKNDLAMAAGIATLEVIESEKLVENAARTGQRLLTAFKDMAERHELLCDVRGLGLMIGIEFGTPKSLKLRASWTMIETASRGLFCQLITIPLFKEHKILTQVAGHGSRTIKLLPPYVIADDDCAWIEKAFDTVIAESHRVPGAIWSLGKTLIENAAAARRAQAS</sequence>
<evidence type="ECO:0000313" key="7">
    <source>
        <dbReference type="Proteomes" id="UP000194137"/>
    </source>
</evidence>
<dbReference type="Gene3D" id="3.40.640.10">
    <property type="entry name" value="Type I PLP-dependent aspartate aminotransferase-like (Major domain)"/>
    <property type="match status" value="1"/>
</dbReference>
<dbReference type="Pfam" id="PF00202">
    <property type="entry name" value="Aminotran_3"/>
    <property type="match status" value="1"/>
</dbReference>
<dbReference type="PANTHER" id="PTHR11986">
    <property type="entry name" value="AMINOTRANSFERASE CLASS III"/>
    <property type="match status" value="1"/>
</dbReference>
<comment type="similarity">
    <text evidence="5">Belongs to the class-III pyridoxal-phosphate-dependent aminotransferase family.</text>
</comment>
<keyword evidence="7" id="KW-1185">Reference proteome</keyword>
<dbReference type="KEGG" id="psin:CAK95_04520"/>
<dbReference type="FunFam" id="3.40.640.10:FF:000004">
    <property type="entry name" value="Acetylornithine aminotransferase"/>
    <property type="match status" value="1"/>
</dbReference>
<protein>
    <submittedName>
        <fullName evidence="6">Aspartate aminotransferase family protein</fullName>
    </submittedName>
</protein>
<evidence type="ECO:0000313" key="6">
    <source>
        <dbReference type="EMBL" id="ARP98437.1"/>
    </source>
</evidence>
<evidence type="ECO:0000256" key="2">
    <source>
        <dbReference type="ARBA" id="ARBA00022571"/>
    </source>
</evidence>
<comment type="cofactor">
    <cofactor evidence="1">
        <name>pyridoxal 5'-phosphate</name>
        <dbReference type="ChEBI" id="CHEBI:597326"/>
    </cofactor>
</comment>
<dbReference type="SUPFAM" id="SSF53383">
    <property type="entry name" value="PLP-dependent transferases"/>
    <property type="match status" value="1"/>
</dbReference>
<dbReference type="RefSeq" id="WP_086086855.1">
    <property type="nucleotide sequence ID" value="NZ_CP021112.1"/>
</dbReference>
<dbReference type="InterPro" id="IPR015421">
    <property type="entry name" value="PyrdxlP-dep_Trfase_major"/>
</dbReference>
<keyword evidence="2" id="KW-0055">Arginine biosynthesis</keyword>
<organism evidence="6 7">
    <name type="scientific">Pseudorhodoplanes sinuspersici</name>
    <dbReference type="NCBI Taxonomy" id="1235591"/>
    <lineage>
        <taxon>Bacteria</taxon>
        <taxon>Pseudomonadati</taxon>
        <taxon>Pseudomonadota</taxon>
        <taxon>Alphaproteobacteria</taxon>
        <taxon>Hyphomicrobiales</taxon>
        <taxon>Pseudorhodoplanes</taxon>
    </lineage>
</organism>
<proteinExistence type="inferred from homology"/>
<gene>
    <name evidence="6" type="ORF">CAK95_04520</name>
</gene>
<dbReference type="InterPro" id="IPR005814">
    <property type="entry name" value="Aminotrans_3"/>
</dbReference>
<accession>A0A1W6ZMG6</accession>
<dbReference type="FunFam" id="3.90.1150.10:FF:000086">
    <property type="entry name" value="Putative acetylornithine aminotransferase"/>
    <property type="match status" value="1"/>
</dbReference>
<evidence type="ECO:0000256" key="4">
    <source>
        <dbReference type="ARBA" id="ARBA00022898"/>
    </source>
</evidence>
<keyword evidence="2" id="KW-0028">Amino-acid biosynthesis</keyword>
<name>A0A1W6ZMG6_9HYPH</name>
<keyword evidence="6" id="KW-0808">Transferase</keyword>
<evidence type="ECO:0000256" key="5">
    <source>
        <dbReference type="RuleBase" id="RU003560"/>
    </source>
</evidence>
<dbReference type="GO" id="GO:0008483">
    <property type="term" value="F:transaminase activity"/>
    <property type="evidence" value="ECO:0007669"/>
    <property type="project" value="UniProtKB-KW"/>
</dbReference>